<dbReference type="SUPFAM" id="SSF47769">
    <property type="entry name" value="SAM/Pointed domain"/>
    <property type="match status" value="1"/>
</dbReference>
<feature type="domain" description="SAM" evidence="2">
    <location>
        <begin position="4"/>
        <end position="48"/>
    </location>
</feature>
<dbReference type="CDD" id="cd09487">
    <property type="entry name" value="SAM_superfamily"/>
    <property type="match status" value="1"/>
</dbReference>
<proteinExistence type="predicted"/>
<gene>
    <name evidence="3" type="ORF">Fcan01_27015</name>
</gene>
<accession>A0A226CY22</accession>
<feature type="region of interest" description="Disordered" evidence="1">
    <location>
        <begin position="169"/>
        <end position="194"/>
    </location>
</feature>
<protein>
    <recommendedName>
        <fullName evidence="2">SAM domain-containing protein</fullName>
    </recommendedName>
</protein>
<dbReference type="Proteomes" id="UP000198287">
    <property type="component" value="Unassembled WGS sequence"/>
</dbReference>
<evidence type="ECO:0000256" key="1">
    <source>
        <dbReference type="SAM" id="MobiDB-lite"/>
    </source>
</evidence>
<reference evidence="3 4" key="1">
    <citation type="submission" date="2015-12" db="EMBL/GenBank/DDBJ databases">
        <title>The genome of Folsomia candida.</title>
        <authorList>
            <person name="Faddeeva A."/>
            <person name="Derks M.F."/>
            <person name="Anvar Y."/>
            <person name="Smit S."/>
            <person name="Van Straalen N."/>
            <person name="Roelofs D."/>
        </authorList>
    </citation>
    <scope>NUCLEOTIDE SEQUENCE [LARGE SCALE GENOMIC DNA]</scope>
    <source>
        <strain evidence="3 4">VU population</strain>
        <tissue evidence="3">Whole body</tissue>
    </source>
</reference>
<dbReference type="AlphaFoldDB" id="A0A226CY22"/>
<dbReference type="InterPro" id="IPR001660">
    <property type="entry name" value="SAM"/>
</dbReference>
<evidence type="ECO:0000259" key="2">
    <source>
        <dbReference type="Pfam" id="PF07647"/>
    </source>
</evidence>
<dbReference type="Pfam" id="PF07647">
    <property type="entry name" value="SAM_2"/>
    <property type="match status" value="1"/>
</dbReference>
<dbReference type="EMBL" id="LNIX01000047">
    <property type="protein sequence ID" value="OXA38225.1"/>
    <property type="molecule type" value="Genomic_DNA"/>
</dbReference>
<comment type="caution">
    <text evidence="3">The sequence shown here is derived from an EMBL/GenBank/DDBJ whole genome shotgun (WGS) entry which is preliminary data.</text>
</comment>
<keyword evidence="4" id="KW-1185">Reference proteome</keyword>
<organism evidence="3 4">
    <name type="scientific">Folsomia candida</name>
    <name type="common">Springtail</name>
    <dbReference type="NCBI Taxonomy" id="158441"/>
    <lineage>
        <taxon>Eukaryota</taxon>
        <taxon>Metazoa</taxon>
        <taxon>Ecdysozoa</taxon>
        <taxon>Arthropoda</taxon>
        <taxon>Hexapoda</taxon>
        <taxon>Collembola</taxon>
        <taxon>Entomobryomorpha</taxon>
        <taxon>Isotomoidea</taxon>
        <taxon>Isotomidae</taxon>
        <taxon>Proisotominae</taxon>
        <taxon>Folsomia</taxon>
    </lineage>
</organism>
<dbReference type="Gene3D" id="1.10.150.50">
    <property type="entry name" value="Transcription Factor, Ets-1"/>
    <property type="match status" value="1"/>
</dbReference>
<evidence type="ECO:0000313" key="3">
    <source>
        <dbReference type="EMBL" id="OXA38225.1"/>
    </source>
</evidence>
<name>A0A226CY22_FOLCA</name>
<evidence type="ECO:0000313" key="4">
    <source>
        <dbReference type="Proteomes" id="UP000198287"/>
    </source>
</evidence>
<dbReference type="InterPro" id="IPR013761">
    <property type="entry name" value="SAM/pointed_sf"/>
</dbReference>
<sequence length="233" mass="26235">MEDSELQRLLAQLGMEKYADSFKGNNLTDESLLQFEKDDLVSIIPALGDRMKFWGALVKLRSGQQHFTKILNDGASEYGESLFSGSLISLREMADRGIKLPDLDRTALDLHTPERRNANTRVFTSAVDNHEIQRSQPSPVTYLHIIPHELSSGLQDDAGVHVEYHRNENYNPPTPPTDEGTSSVHNIPDAKPGPSNILKTIPEVTSLSPIVRYVNVRFQFFKIFVIIAKVFDF</sequence>